<evidence type="ECO:0000313" key="3">
    <source>
        <dbReference type="EMBL" id="WAR29177.1"/>
    </source>
</evidence>
<keyword evidence="2" id="KW-0732">Signal</keyword>
<evidence type="ECO:0000256" key="1">
    <source>
        <dbReference type="SAM" id="MobiDB-lite"/>
    </source>
</evidence>
<gene>
    <name evidence="3" type="ORF">MAR_002745</name>
</gene>
<protein>
    <submittedName>
        <fullName evidence="3">Uncharacterized protein</fullName>
    </submittedName>
</protein>
<dbReference type="Proteomes" id="UP001164746">
    <property type="component" value="Chromosome 16"/>
</dbReference>
<feature type="chain" id="PRO_5047194719" evidence="2">
    <location>
        <begin position="24"/>
        <end position="174"/>
    </location>
</feature>
<evidence type="ECO:0000256" key="2">
    <source>
        <dbReference type="SAM" id="SignalP"/>
    </source>
</evidence>
<sequence>MVILELFLKLICLLAFLRVKGKAFGKMADNTDAGDGNCLVEVDGKGEVNLTWTTGKRYQLMDALGYGKLIANYEIESESRDIASHCAEVQPEEGALMTKSNETVTETNASHGAEVVDQREVVPLNTSTETERETNRIPRGLVGERVKQFSENAQPGPNGLPSVSQASQVIQTIQ</sequence>
<name>A0ABY7G5I0_MYAAR</name>
<dbReference type="EMBL" id="CP111027">
    <property type="protein sequence ID" value="WAR29177.1"/>
    <property type="molecule type" value="Genomic_DNA"/>
</dbReference>
<evidence type="ECO:0000313" key="4">
    <source>
        <dbReference type="Proteomes" id="UP001164746"/>
    </source>
</evidence>
<reference evidence="3" key="1">
    <citation type="submission" date="2022-11" db="EMBL/GenBank/DDBJ databases">
        <title>Centuries of genome instability and evolution in soft-shell clam transmissible cancer (bioRxiv).</title>
        <authorList>
            <person name="Hart S.F.M."/>
            <person name="Yonemitsu M.A."/>
            <person name="Giersch R.M."/>
            <person name="Beal B.F."/>
            <person name="Arriagada G."/>
            <person name="Davis B.W."/>
            <person name="Ostrander E.A."/>
            <person name="Goff S.P."/>
            <person name="Metzger M.J."/>
        </authorList>
    </citation>
    <scope>NUCLEOTIDE SEQUENCE</scope>
    <source>
        <strain evidence="3">MELC-2E11</strain>
        <tissue evidence="3">Siphon/mantle</tissue>
    </source>
</reference>
<keyword evidence="4" id="KW-1185">Reference proteome</keyword>
<organism evidence="3 4">
    <name type="scientific">Mya arenaria</name>
    <name type="common">Soft-shell clam</name>
    <dbReference type="NCBI Taxonomy" id="6604"/>
    <lineage>
        <taxon>Eukaryota</taxon>
        <taxon>Metazoa</taxon>
        <taxon>Spiralia</taxon>
        <taxon>Lophotrochozoa</taxon>
        <taxon>Mollusca</taxon>
        <taxon>Bivalvia</taxon>
        <taxon>Autobranchia</taxon>
        <taxon>Heteroconchia</taxon>
        <taxon>Euheterodonta</taxon>
        <taxon>Imparidentia</taxon>
        <taxon>Neoheterodontei</taxon>
        <taxon>Myida</taxon>
        <taxon>Myoidea</taxon>
        <taxon>Myidae</taxon>
        <taxon>Mya</taxon>
    </lineage>
</organism>
<proteinExistence type="predicted"/>
<feature type="signal peptide" evidence="2">
    <location>
        <begin position="1"/>
        <end position="23"/>
    </location>
</feature>
<accession>A0ABY7G5I0</accession>
<feature type="region of interest" description="Disordered" evidence="1">
    <location>
        <begin position="150"/>
        <end position="174"/>
    </location>
</feature>